<comment type="caution">
    <text evidence="2">The sequence shown here is derived from an EMBL/GenBank/DDBJ whole genome shotgun (WGS) entry which is preliminary data.</text>
</comment>
<accession>A0A8J5V8W7</accession>
<evidence type="ECO:0000256" key="1">
    <source>
        <dbReference type="SAM" id="MobiDB-lite"/>
    </source>
</evidence>
<keyword evidence="3" id="KW-1185">Reference proteome</keyword>
<gene>
    <name evidence="2" type="ORF">GUJ93_ZPchr0004g39964</name>
</gene>
<reference evidence="2" key="1">
    <citation type="journal article" date="2021" name="bioRxiv">
        <title>Whole Genome Assembly and Annotation of Northern Wild Rice, Zizania palustris L., Supports a Whole Genome Duplication in the Zizania Genus.</title>
        <authorList>
            <person name="Haas M."/>
            <person name="Kono T."/>
            <person name="Macchietto M."/>
            <person name="Millas R."/>
            <person name="McGilp L."/>
            <person name="Shao M."/>
            <person name="Duquette J."/>
            <person name="Hirsch C.N."/>
            <person name="Kimball J."/>
        </authorList>
    </citation>
    <scope>NUCLEOTIDE SEQUENCE</scope>
    <source>
        <tissue evidence="2">Fresh leaf tissue</tissue>
    </source>
</reference>
<proteinExistence type="predicted"/>
<reference evidence="2" key="2">
    <citation type="submission" date="2021-02" db="EMBL/GenBank/DDBJ databases">
        <authorList>
            <person name="Kimball J.A."/>
            <person name="Haas M.W."/>
            <person name="Macchietto M."/>
            <person name="Kono T."/>
            <person name="Duquette J."/>
            <person name="Shao M."/>
        </authorList>
    </citation>
    <scope>NUCLEOTIDE SEQUENCE</scope>
    <source>
        <tissue evidence="2">Fresh leaf tissue</tissue>
    </source>
</reference>
<feature type="region of interest" description="Disordered" evidence="1">
    <location>
        <begin position="1"/>
        <end position="41"/>
    </location>
</feature>
<evidence type="ECO:0000313" key="2">
    <source>
        <dbReference type="EMBL" id="KAG8065057.1"/>
    </source>
</evidence>
<dbReference type="Proteomes" id="UP000729402">
    <property type="component" value="Unassembled WGS sequence"/>
</dbReference>
<dbReference type="AlphaFoldDB" id="A0A8J5V8W7"/>
<protein>
    <submittedName>
        <fullName evidence="2">Uncharacterized protein</fullName>
    </submittedName>
</protein>
<organism evidence="2 3">
    <name type="scientific">Zizania palustris</name>
    <name type="common">Northern wild rice</name>
    <dbReference type="NCBI Taxonomy" id="103762"/>
    <lineage>
        <taxon>Eukaryota</taxon>
        <taxon>Viridiplantae</taxon>
        <taxon>Streptophyta</taxon>
        <taxon>Embryophyta</taxon>
        <taxon>Tracheophyta</taxon>
        <taxon>Spermatophyta</taxon>
        <taxon>Magnoliopsida</taxon>
        <taxon>Liliopsida</taxon>
        <taxon>Poales</taxon>
        <taxon>Poaceae</taxon>
        <taxon>BOP clade</taxon>
        <taxon>Oryzoideae</taxon>
        <taxon>Oryzeae</taxon>
        <taxon>Zizaniinae</taxon>
        <taxon>Zizania</taxon>
    </lineage>
</organism>
<sequence length="111" mass="11541">MDPMPSSEGPKRKRVDDGEPGGPSPRRPEGPYDTMETSRNLPEAMDVEVPSTAKAFDDGAEVECSGPKAEGTCSGLRVVAMDSEAVAPEPTSTGLDSEGYKPAKEILGGSS</sequence>
<name>A0A8J5V8W7_ZIZPA</name>
<evidence type="ECO:0000313" key="3">
    <source>
        <dbReference type="Proteomes" id="UP000729402"/>
    </source>
</evidence>
<feature type="region of interest" description="Disordered" evidence="1">
    <location>
        <begin position="87"/>
        <end position="111"/>
    </location>
</feature>
<dbReference type="EMBL" id="JAAALK010000285">
    <property type="protein sequence ID" value="KAG8065057.1"/>
    <property type="molecule type" value="Genomic_DNA"/>
</dbReference>